<reference evidence="2" key="2">
    <citation type="journal article" date="2021" name="PeerJ">
        <title>Extensive microbial diversity within the chicken gut microbiome revealed by metagenomics and culture.</title>
        <authorList>
            <person name="Gilroy R."/>
            <person name="Ravi A."/>
            <person name="Getino M."/>
            <person name="Pursley I."/>
            <person name="Horton D.L."/>
            <person name="Alikhan N.F."/>
            <person name="Baker D."/>
            <person name="Gharbi K."/>
            <person name="Hall N."/>
            <person name="Watson M."/>
            <person name="Adriaenssens E.M."/>
            <person name="Foster-Nyarko E."/>
            <person name="Jarju S."/>
            <person name="Secka A."/>
            <person name="Antonio M."/>
            <person name="Oren A."/>
            <person name="Chaudhuri R.R."/>
            <person name="La Ragione R."/>
            <person name="Hildebrand F."/>
            <person name="Pallen M.J."/>
        </authorList>
    </citation>
    <scope>NUCLEOTIDE SEQUENCE</scope>
    <source>
        <strain evidence="2">ChiSjej4B22-8349</strain>
    </source>
</reference>
<dbReference type="EMBL" id="DVOB01000116">
    <property type="protein sequence ID" value="HIU96100.1"/>
    <property type="molecule type" value="Genomic_DNA"/>
</dbReference>
<evidence type="ECO:0000256" key="1">
    <source>
        <dbReference type="SAM" id="Phobius"/>
    </source>
</evidence>
<comment type="caution">
    <text evidence="2">The sequence shown here is derived from an EMBL/GenBank/DDBJ whole genome shotgun (WGS) entry which is preliminary data.</text>
</comment>
<dbReference type="AlphaFoldDB" id="A0A9D1SUR9"/>
<protein>
    <recommendedName>
        <fullName evidence="4">Ig-like domain-containing protein</fullName>
    </recommendedName>
</protein>
<reference evidence="2" key="1">
    <citation type="submission" date="2020-10" db="EMBL/GenBank/DDBJ databases">
        <authorList>
            <person name="Gilroy R."/>
        </authorList>
    </citation>
    <scope>NUCLEOTIDE SEQUENCE</scope>
    <source>
        <strain evidence="2">ChiSjej4B22-8349</strain>
    </source>
</reference>
<dbReference type="Proteomes" id="UP000824130">
    <property type="component" value="Unassembled WGS sequence"/>
</dbReference>
<keyword evidence="1" id="KW-0812">Transmembrane</keyword>
<evidence type="ECO:0000313" key="2">
    <source>
        <dbReference type="EMBL" id="HIU96100.1"/>
    </source>
</evidence>
<proteinExistence type="predicted"/>
<keyword evidence="1" id="KW-0472">Membrane</keyword>
<keyword evidence="1" id="KW-1133">Transmembrane helix</keyword>
<organism evidence="2 3">
    <name type="scientific">Candidatus Allocopromorpha excrementipullorum</name>
    <dbReference type="NCBI Taxonomy" id="2840743"/>
    <lineage>
        <taxon>Bacteria</taxon>
        <taxon>Bacillati</taxon>
        <taxon>Bacillota</taxon>
        <taxon>Clostridia</taxon>
        <taxon>Eubacteriales</taxon>
        <taxon>Eubacteriaceae</taxon>
        <taxon>Eubacteriaceae incertae sedis</taxon>
        <taxon>Candidatus Allocopromorpha</taxon>
    </lineage>
</organism>
<feature type="transmembrane region" description="Helical" evidence="1">
    <location>
        <begin position="336"/>
        <end position="356"/>
    </location>
</feature>
<dbReference type="Gene3D" id="2.60.40.10">
    <property type="entry name" value="Immunoglobulins"/>
    <property type="match status" value="1"/>
</dbReference>
<gene>
    <name evidence="2" type="ORF">IAD25_05230</name>
</gene>
<name>A0A9D1SUR9_9FIRM</name>
<evidence type="ECO:0008006" key="4">
    <source>
        <dbReference type="Google" id="ProtNLM"/>
    </source>
</evidence>
<dbReference type="InterPro" id="IPR013783">
    <property type="entry name" value="Ig-like_fold"/>
</dbReference>
<feature type="non-terminal residue" evidence="2">
    <location>
        <position position="1"/>
    </location>
</feature>
<sequence>NQVTGSGWGAGIYGYYFDGDTTIRISGGTIEGNQSDYDGKAIAIGGEGSSYARLELSGSPVISGDVYYQGEDADGYVIHVTDEFNPTEPITLNREIEKVGITAVEYADGLTPDTAHFTGSRAGDILAVNSEENSLDWAFAAPQVRVEASGTTVHGEGNVTLTAITSHAAEGVTYTYQWHKDGTAITGQTDDTLTVSEAGRYAVKAVAHKGADIASAETESAAVVVTAEGHVYVPTVTKPTCTEQGYTTYTCDICGDSYVTDYTEATGHSFSDKWITDGKNHWHECTVCGAKKDVAAHIFEWNRDSEDANIRHEICSICGYENSSEAIHSTGDSTEVALWLVLMITAGAVAAGAVVYRRKRKA</sequence>
<accession>A0A9D1SUR9</accession>
<evidence type="ECO:0000313" key="3">
    <source>
        <dbReference type="Proteomes" id="UP000824130"/>
    </source>
</evidence>